<accession>A0A1H8E9A7</accession>
<dbReference type="AlphaFoldDB" id="A0A1H8E9A7"/>
<dbReference type="EMBL" id="FOCW01000001">
    <property type="protein sequence ID" value="SEN16099.1"/>
    <property type="molecule type" value="Genomic_DNA"/>
</dbReference>
<dbReference type="Proteomes" id="UP000199531">
    <property type="component" value="Unassembled WGS sequence"/>
</dbReference>
<dbReference type="InterPro" id="IPR003140">
    <property type="entry name" value="PLipase/COase/thioEstase"/>
</dbReference>
<dbReference type="RefSeq" id="WP_091813675.1">
    <property type="nucleotide sequence ID" value="NZ_FOCW01000001.1"/>
</dbReference>
<evidence type="ECO:0000313" key="2">
    <source>
        <dbReference type="EMBL" id="SEN16099.1"/>
    </source>
</evidence>
<dbReference type="STRING" id="1121117.SAMN02745977_00611"/>
<feature type="domain" description="Phospholipase/carboxylesterase/thioesterase" evidence="1">
    <location>
        <begin position="20"/>
        <end position="218"/>
    </location>
</feature>
<dbReference type="OrthoDB" id="9801763at2"/>
<evidence type="ECO:0000313" key="3">
    <source>
        <dbReference type="Proteomes" id="UP000199531"/>
    </source>
</evidence>
<sequence length="245" mass="27428">MTTQPGDAIPVTVPAPHDLITSWPEQPQQLFLLFHGAGQKPSDMLDMAQRLSRQFPQGVVACVAAPHAYDEGEGFQWYSHRGESDENRPERLLPARLELSATVRAWQRHTGLGPERTALLCFAQSATVALEAVAAEQDLAARLFAVAGRFDRLPEQMHQHTCIHWMHGKDDEVMPYQAAVEAGYRLRDLDADFSVDVFPETGHCVTEEMEQRIFHLLANHVPLRLWRQAMAEAGQPDTPPPSSLH</sequence>
<dbReference type="SUPFAM" id="SSF53474">
    <property type="entry name" value="alpha/beta-Hydrolases"/>
    <property type="match status" value="1"/>
</dbReference>
<protein>
    <submittedName>
        <fullName evidence="2">Phospholipase/carboxylesterase</fullName>
    </submittedName>
</protein>
<proteinExistence type="predicted"/>
<dbReference type="Pfam" id="PF02230">
    <property type="entry name" value="Abhydrolase_2"/>
    <property type="match status" value="1"/>
</dbReference>
<dbReference type="GO" id="GO:0016787">
    <property type="term" value="F:hydrolase activity"/>
    <property type="evidence" value="ECO:0007669"/>
    <property type="project" value="InterPro"/>
</dbReference>
<keyword evidence="3" id="KW-1185">Reference proteome</keyword>
<dbReference type="InterPro" id="IPR029058">
    <property type="entry name" value="AB_hydrolase_fold"/>
</dbReference>
<organism evidence="2 3">
    <name type="scientific">Brachymonas denitrificans DSM 15123</name>
    <dbReference type="NCBI Taxonomy" id="1121117"/>
    <lineage>
        <taxon>Bacteria</taxon>
        <taxon>Pseudomonadati</taxon>
        <taxon>Pseudomonadota</taxon>
        <taxon>Betaproteobacteria</taxon>
        <taxon>Burkholderiales</taxon>
        <taxon>Comamonadaceae</taxon>
        <taxon>Brachymonas</taxon>
    </lineage>
</organism>
<evidence type="ECO:0000259" key="1">
    <source>
        <dbReference type="Pfam" id="PF02230"/>
    </source>
</evidence>
<dbReference type="NCBIfam" id="NF008525">
    <property type="entry name" value="PRK11460.1"/>
    <property type="match status" value="1"/>
</dbReference>
<gene>
    <name evidence="2" type="ORF">SAMN02745977_00611</name>
</gene>
<name>A0A1H8E9A7_9BURK</name>
<dbReference type="Gene3D" id="3.40.50.1820">
    <property type="entry name" value="alpha/beta hydrolase"/>
    <property type="match status" value="1"/>
</dbReference>
<reference evidence="2 3" key="1">
    <citation type="submission" date="2016-10" db="EMBL/GenBank/DDBJ databases">
        <authorList>
            <person name="de Groot N.N."/>
        </authorList>
    </citation>
    <scope>NUCLEOTIDE SEQUENCE [LARGE SCALE GENOMIC DNA]</scope>
    <source>
        <strain evidence="2 3">DSM 15123</strain>
    </source>
</reference>